<protein>
    <recommendedName>
        <fullName evidence="1">VOC domain-containing protein</fullName>
    </recommendedName>
</protein>
<dbReference type="Pfam" id="PF00903">
    <property type="entry name" value="Glyoxalase"/>
    <property type="match status" value="1"/>
</dbReference>
<evidence type="ECO:0000313" key="2">
    <source>
        <dbReference type="EMBL" id="CAG1965681.1"/>
    </source>
</evidence>
<dbReference type="Gene3D" id="3.10.180.10">
    <property type="entry name" value="2,3-Dihydroxybiphenyl 1,2-Dioxygenase, domain 1"/>
    <property type="match status" value="1"/>
</dbReference>
<reference evidence="2" key="2">
    <citation type="submission" date="2021-03" db="EMBL/GenBank/DDBJ databases">
        <authorList>
            <person name="Alouane T."/>
            <person name="Langin T."/>
            <person name="Bonhomme L."/>
        </authorList>
    </citation>
    <scope>NUCLEOTIDE SEQUENCE</scope>
    <source>
        <strain evidence="2">MDC_Fg202</strain>
    </source>
</reference>
<evidence type="ECO:0000313" key="3">
    <source>
        <dbReference type="EMBL" id="VIO59568.1"/>
    </source>
</evidence>
<organism evidence="3">
    <name type="scientific">Gibberella zeae</name>
    <name type="common">Wheat head blight fungus</name>
    <name type="synonym">Fusarium graminearum</name>
    <dbReference type="NCBI Taxonomy" id="5518"/>
    <lineage>
        <taxon>Eukaryota</taxon>
        <taxon>Fungi</taxon>
        <taxon>Dikarya</taxon>
        <taxon>Ascomycota</taxon>
        <taxon>Pezizomycotina</taxon>
        <taxon>Sordariomycetes</taxon>
        <taxon>Hypocreomycetidae</taxon>
        <taxon>Hypocreales</taxon>
        <taxon>Nectriaceae</taxon>
        <taxon>Fusarium</taxon>
    </lineage>
</organism>
<feature type="domain" description="VOC" evidence="1">
    <location>
        <begin position="8"/>
        <end position="131"/>
    </location>
</feature>
<dbReference type="InterPro" id="IPR037523">
    <property type="entry name" value="VOC_core"/>
</dbReference>
<reference evidence="3" key="1">
    <citation type="submission" date="2019-04" db="EMBL/GenBank/DDBJ databases">
        <authorList>
            <person name="Melise S."/>
            <person name="Noan J."/>
            <person name="Okalmin O."/>
        </authorList>
    </citation>
    <scope>NUCLEOTIDE SEQUENCE</scope>
    <source>
        <strain evidence="3">FN9</strain>
    </source>
</reference>
<dbReference type="Proteomes" id="UP000746612">
    <property type="component" value="Unassembled WGS sequence"/>
</dbReference>
<proteinExistence type="predicted"/>
<dbReference type="AlphaFoldDB" id="A0A4E9E215"/>
<sequence length="345" mass="39382">MAAPLDSAWKIIPTFESQSIQRTIEFYVDFLGFELGGVKPQDGHPSEYNFCSVFAGERAAANICFFKSKDDSVRPGSVYIALGSEQLDVLYNTIKVERSDVIQDTIQDQPWGYRQFAITDPDGNTLTFFRFIEGGNPVAEVAFLQLSVDYDPEELRDILQKTQQIQAQWIRLHQPKLLEGKPYNHTTEIWIGEHEKPYMLLTAPWESVDAHNQWIQSQENMSLMQKLKGFISQDKDSVVLYHLTPAGGNNDFRGDILARGPVKLWKITVKPECKAKLEEEYRAIESQSSTEPNQRMWAGWKIEKEGTEDMVILASPGFEEVVESGIAVKFEDAQVSRFEHKPFIH</sequence>
<dbReference type="EMBL" id="CAJPIJ010000069">
    <property type="protein sequence ID" value="CAG1965681.1"/>
    <property type="molecule type" value="Genomic_DNA"/>
</dbReference>
<gene>
    <name evidence="3" type="ORF">FUG_LOCUS355877</name>
    <name evidence="2" type="ORF">MDCFG202_LOCUS31854</name>
</gene>
<name>A0A4E9E215_GIBZA</name>
<dbReference type="PROSITE" id="PS51819">
    <property type="entry name" value="VOC"/>
    <property type="match status" value="1"/>
</dbReference>
<dbReference type="EMBL" id="CAAKMV010000141">
    <property type="protein sequence ID" value="VIO59568.1"/>
    <property type="molecule type" value="Genomic_DNA"/>
</dbReference>
<accession>A0A4E9E215</accession>
<dbReference type="InterPro" id="IPR029068">
    <property type="entry name" value="Glyas_Bleomycin-R_OHBP_Dase"/>
</dbReference>
<dbReference type="SUPFAM" id="SSF54593">
    <property type="entry name" value="Glyoxalase/Bleomycin resistance protein/Dihydroxybiphenyl dioxygenase"/>
    <property type="match status" value="1"/>
</dbReference>
<evidence type="ECO:0000259" key="1">
    <source>
        <dbReference type="PROSITE" id="PS51819"/>
    </source>
</evidence>
<dbReference type="InterPro" id="IPR004360">
    <property type="entry name" value="Glyas_Fos-R_dOase_dom"/>
</dbReference>